<dbReference type="InterPro" id="IPR046867">
    <property type="entry name" value="AldOxase/xan_DH_MoCoBD2"/>
</dbReference>
<evidence type="ECO:0000313" key="4">
    <source>
        <dbReference type="EMBL" id="RAI38671.1"/>
    </source>
</evidence>
<evidence type="ECO:0000256" key="2">
    <source>
        <dbReference type="ARBA" id="ARBA00023002"/>
    </source>
</evidence>
<dbReference type="PANTHER" id="PTHR11908">
    <property type="entry name" value="XANTHINE DEHYDROGENASE"/>
    <property type="match status" value="1"/>
</dbReference>
<dbReference type="InterPro" id="IPR000674">
    <property type="entry name" value="Ald_Oxase/Xan_DH_a/b"/>
</dbReference>
<dbReference type="Proteomes" id="UP000249130">
    <property type="component" value="Unassembled WGS sequence"/>
</dbReference>
<dbReference type="SUPFAM" id="SSF54665">
    <property type="entry name" value="CO dehydrogenase molybdoprotein N-domain-like"/>
    <property type="match status" value="1"/>
</dbReference>
<dbReference type="GO" id="GO:0005506">
    <property type="term" value="F:iron ion binding"/>
    <property type="evidence" value="ECO:0007669"/>
    <property type="project" value="InterPro"/>
</dbReference>
<name>A0A327KKC5_9BRAD</name>
<dbReference type="Pfam" id="PF01315">
    <property type="entry name" value="Ald_Xan_dh_C"/>
    <property type="match status" value="1"/>
</dbReference>
<organism evidence="4 5">
    <name type="scientific">Rhodoplanes roseus</name>
    <dbReference type="NCBI Taxonomy" id="29409"/>
    <lineage>
        <taxon>Bacteria</taxon>
        <taxon>Pseudomonadati</taxon>
        <taxon>Pseudomonadota</taxon>
        <taxon>Alphaproteobacteria</taxon>
        <taxon>Hyphomicrobiales</taxon>
        <taxon>Nitrobacteraceae</taxon>
        <taxon>Rhodoplanes</taxon>
    </lineage>
</organism>
<dbReference type="InterPro" id="IPR008274">
    <property type="entry name" value="AldOxase/xan_DH_MoCoBD1"/>
</dbReference>
<dbReference type="Gene3D" id="3.30.365.10">
    <property type="entry name" value="Aldehyde oxidase/xanthine dehydrogenase, molybdopterin binding domain"/>
    <property type="match status" value="4"/>
</dbReference>
<dbReference type="Gene3D" id="3.90.1170.50">
    <property type="entry name" value="Aldehyde oxidase/xanthine dehydrogenase, a/b hammerhead"/>
    <property type="match status" value="1"/>
</dbReference>
<dbReference type="SMART" id="SM01008">
    <property type="entry name" value="Ald_Xan_dh_C"/>
    <property type="match status" value="1"/>
</dbReference>
<accession>A0A327KKC5</accession>
<dbReference type="PANTHER" id="PTHR11908:SF132">
    <property type="entry name" value="ALDEHYDE OXIDASE 1-RELATED"/>
    <property type="match status" value="1"/>
</dbReference>
<evidence type="ECO:0000259" key="3">
    <source>
        <dbReference type="SMART" id="SM01008"/>
    </source>
</evidence>
<dbReference type="SUPFAM" id="SSF56003">
    <property type="entry name" value="Molybdenum cofactor-binding domain"/>
    <property type="match status" value="1"/>
</dbReference>
<evidence type="ECO:0000256" key="1">
    <source>
        <dbReference type="ARBA" id="ARBA00022505"/>
    </source>
</evidence>
<dbReference type="AlphaFoldDB" id="A0A327KKC5"/>
<dbReference type="InterPro" id="IPR016208">
    <property type="entry name" value="Ald_Oxase/xanthine_DH-like"/>
</dbReference>
<keyword evidence="5" id="KW-1185">Reference proteome</keyword>
<evidence type="ECO:0000313" key="5">
    <source>
        <dbReference type="Proteomes" id="UP000249130"/>
    </source>
</evidence>
<comment type="caution">
    <text evidence="4">The sequence shown here is derived from an EMBL/GenBank/DDBJ whole genome shotgun (WGS) entry which is preliminary data.</text>
</comment>
<dbReference type="RefSeq" id="WP_111422163.1">
    <property type="nucleotide sequence ID" value="NZ_NPEX01000343.1"/>
</dbReference>
<protein>
    <submittedName>
        <fullName evidence="4">Carbon monoxide dehydrogenase</fullName>
    </submittedName>
</protein>
<reference evidence="4 5" key="1">
    <citation type="submission" date="2017-07" db="EMBL/GenBank/DDBJ databases">
        <title>Draft Genome Sequences of Select Purple Nonsulfur Bacteria.</title>
        <authorList>
            <person name="Lasarre B."/>
            <person name="Mckinlay J.B."/>
        </authorList>
    </citation>
    <scope>NUCLEOTIDE SEQUENCE [LARGE SCALE GENOMIC DNA]</scope>
    <source>
        <strain evidence="4 5">DSM 5909</strain>
    </source>
</reference>
<dbReference type="Pfam" id="PF20256">
    <property type="entry name" value="MoCoBD_2"/>
    <property type="match status" value="1"/>
</dbReference>
<proteinExistence type="predicted"/>
<keyword evidence="1" id="KW-0500">Molybdenum</keyword>
<feature type="domain" description="Aldehyde oxidase/xanthine dehydrogenase a/b hammerhead" evidence="3">
    <location>
        <begin position="27"/>
        <end position="142"/>
    </location>
</feature>
<dbReference type="GO" id="GO:0016491">
    <property type="term" value="F:oxidoreductase activity"/>
    <property type="evidence" value="ECO:0007669"/>
    <property type="project" value="UniProtKB-KW"/>
</dbReference>
<dbReference type="InterPro" id="IPR036856">
    <property type="entry name" value="Ald_Oxase/Xan_DH_a/b_sf"/>
</dbReference>
<sequence>MSAPHPSRPNVLVGSPVERVEDPRLLTGRGQYVGDLAPETALHGAVLRSPQAHGILRAVDTSAARAMPGVVAVFTAADVGDPLPMIPQRQHGLPEGEAYLQPVLATGKVRYVGEPVAFVVATDPAVAEDALEAIALDIAPLPPVADHLAALRDESLLFEAAGSNRIAVMRSRRGDADAAFAAADYTRRAQFSTQRHTALPMEPRGLCATYDAGTGRLTLYGATKVLFYNRRTLAGLLGLDPAAVDLIEVDVGGGFGARGEIYPEDFLVPFAALRLGVPVRWAEDRREHLAATNHAREYHADLEIACRRDGFVLALRGTVDADLGAYARTNGFTAPRNVVQFMPGPYQVPSIALDANLLVTNKTPAGTYRGPGRFETSFFCERLFDMAAQDLGIDPVAFRRRNLLGPDQLPYAFPEIVGVDATTELDNGDYGHVLQRCLDEFGWAEKAALQGELIDGRWHGIACACFIEGGGGAPRENARLTVEPDGGITVNVGSSAIGQGLATILSQIAADELGLPMSAVRLRHGSTTLVQEGWGSFHSRSTVMGGSAILVAA</sequence>
<gene>
    <name evidence="4" type="ORF">CH341_27425</name>
</gene>
<dbReference type="InterPro" id="IPR037165">
    <property type="entry name" value="AldOxase/xan_DH_Mopterin-bd_sf"/>
</dbReference>
<feature type="non-terminal residue" evidence="4">
    <location>
        <position position="553"/>
    </location>
</feature>
<dbReference type="EMBL" id="NPEX01000343">
    <property type="protein sequence ID" value="RAI38671.1"/>
    <property type="molecule type" value="Genomic_DNA"/>
</dbReference>
<dbReference type="Pfam" id="PF02738">
    <property type="entry name" value="MoCoBD_1"/>
    <property type="match status" value="1"/>
</dbReference>
<keyword evidence="2" id="KW-0560">Oxidoreductase</keyword>